<dbReference type="PIRSF" id="PIRSF028758">
    <property type="entry name" value="Cyclin, C/H/G types"/>
    <property type="match status" value="1"/>
</dbReference>
<protein>
    <recommendedName>
        <fullName evidence="2">RNA polymerase II holoenzyme cyclin-like subunit</fullName>
    </recommendedName>
</protein>
<dbReference type="Pfam" id="PF00134">
    <property type="entry name" value="Cyclin_N"/>
    <property type="match status" value="1"/>
</dbReference>
<dbReference type="GO" id="GO:0016538">
    <property type="term" value="F:cyclin-dependent protein serine/threonine kinase regulator activity"/>
    <property type="evidence" value="ECO:0007669"/>
    <property type="project" value="InterPro"/>
</dbReference>
<dbReference type="PANTHER" id="PTHR10026">
    <property type="entry name" value="CYCLIN"/>
    <property type="match status" value="1"/>
</dbReference>
<dbReference type="InterPro" id="IPR013763">
    <property type="entry name" value="Cyclin-like_dom"/>
</dbReference>
<comment type="caution">
    <text evidence="5">The sequence shown here is derived from an EMBL/GenBank/DDBJ whole genome shotgun (WGS) entry which is preliminary data.</text>
</comment>
<evidence type="ECO:0000256" key="3">
    <source>
        <dbReference type="RuleBase" id="RU000383"/>
    </source>
</evidence>
<evidence type="ECO:0000256" key="1">
    <source>
        <dbReference type="ARBA" id="ARBA00008638"/>
    </source>
</evidence>
<proteinExistence type="inferred from homology"/>
<dbReference type="SMART" id="SM00385">
    <property type="entry name" value="CYCLIN"/>
    <property type="match status" value="2"/>
</dbReference>
<evidence type="ECO:0000256" key="2">
    <source>
        <dbReference type="ARBA" id="ARBA00014912"/>
    </source>
</evidence>
<keyword evidence="3" id="KW-0195">Cyclin</keyword>
<name>A0A8H3ICK4_9LECA</name>
<feature type="domain" description="Cyclin-like" evidence="4">
    <location>
        <begin position="155"/>
        <end position="267"/>
    </location>
</feature>
<dbReference type="AlphaFoldDB" id="A0A8H3ICK4"/>
<sequence>MAANYWESTQKRFWHFTREELSEMRQTLENEDQALVQQYPLPDRRLLSIFFNQQLVKLGRRMAVRQQALATAQVYIRRFYLKVEIRRTNPYLVVSTALYLACKMEESPQHIRVIVSEARNIWPDLMLPEVSKVGECEFFLISEMNCQLIIHHPYRTLTDLQPILKLSPEEVALASSIINDHYLTDLPVLYPLHVIAATSIFMALTLKNGAGSSAITTANAIQAAKDASKVPSNDTTSKSKIQTLIAWLAKGEVDIQAMIDCTQEIVSLYEVWEQYNDKQCKEQIARFVWAKGLDK</sequence>
<dbReference type="InterPro" id="IPR036915">
    <property type="entry name" value="Cyclin-like_sf"/>
</dbReference>
<dbReference type="OrthoDB" id="10266018at2759"/>
<gene>
    <name evidence="5" type="primary">SSN8</name>
    <name evidence="5" type="ORF">GOMPHAMPRED_007309</name>
</gene>
<dbReference type="Proteomes" id="UP000664169">
    <property type="component" value="Unassembled WGS sequence"/>
</dbReference>
<evidence type="ECO:0000313" key="5">
    <source>
        <dbReference type="EMBL" id="CAF9911120.1"/>
    </source>
</evidence>
<feature type="domain" description="Cyclin-like" evidence="4">
    <location>
        <begin position="53"/>
        <end position="142"/>
    </location>
</feature>
<comment type="similarity">
    <text evidence="1">Belongs to the cyclin family. Cyclin C subfamily.</text>
</comment>
<reference evidence="5" key="1">
    <citation type="submission" date="2021-03" db="EMBL/GenBank/DDBJ databases">
        <authorList>
            <person name="Tagirdzhanova G."/>
        </authorList>
    </citation>
    <scope>NUCLEOTIDE SEQUENCE</scope>
</reference>
<dbReference type="EMBL" id="CAJPDQ010000006">
    <property type="protein sequence ID" value="CAF9911120.1"/>
    <property type="molecule type" value="Genomic_DNA"/>
</dbReference>
<dbReference type="SUPFAM" id="SSF47954">
    <property type="entry name" value="Cyclin-like"/>
    <property type="match status" value="2"/>
</dbReference>
<dbReference type="CDD" id="cd20513">
    <property type="entry name" value="CYCLIN_CCNC_rpt1"/>
    <property type="match status" value="1"/>
</dbReference>
<dbReference type="InterPro" id="IPR043198">
    <property type="entry name" value="Cyclin/Ssn8"/>
</dbReference>
<keyword evidence="6" id="KW-1185">Reference proteome</keyword>
<evidence type="ECO:0000259" key="4">
    <source>
        <dbReference type="SMART" id="SM00385"/>
    </source>
</evidence>
<accession>A0A8H3ICK4</accession>
<dbReference type="Gene3D" id="1.10.472.10">
    <property type="entry name" value="Cyclin-like"/>
    <property type="match status" value="2"/>
</dbReference>
<dbReference type="GO" id="GO:0006357">
    <property type="term" value="P:regulation of transcription by RNA polymerase II"/>
    <property type="evidence" value="ECO:0007669"/>
    <property type="project" value="InterPro"/>
</dbReference>
<evidence type="ECO:0000313" key="6">
    <source>
        <dbReference type="Proteomes" id="UP000664169"/>
    </source>
</evidence>
<organism evidence="5 6">
    <name type="scientific">Gomphillus americanus</name>
    <dbReference type="NCBI Taxonomy" id="1940652"/>
    <lineage>
        <taxon>Eukaryota</taxon>
        <taxon>Fungi</taxon>
        <taxon>Dikarya</taxon>
        <taxon>Ascomycota</taxon>
        <taxon>Pezizomycotina</taxon>
        <taxon>Lecanoromycetes</taxon>
        <taxon>OSLEUM clade</taxon>
        <taxon>Ostropomycetidae</taxon>
        <taxon>Ostropales</taxon>
        <taxon>Graphidaceae</taxon>
        <taxon>Gomphilloideae</taxon>
        <taxon>Gomphillus</taxon>
    </lineage>
</organism>
<dbReference type="InterPro" id="IPR006671">
    <property type="entry name" value="Cyclin_N"/>
</dbReference>